<dbReference type="OrthoDB" id="276323at2759"/>
<dbReference type="AlphaFoldDB" id="A0A1U7LQY4"/>
<reference evidence="2 3" key="1">
    <citation type="submission" date="2016-04" db="EMBL/GenBank/DDBJ databases">
        <title>Evolutionary innovation and constraint leading to complex multicellularity in the Ascomycota.</title>
        <authorList>
            <person name="Cisse O."/>
            <person name="Nguyen A."/>
            <person name="Hewitt D.A."/>
            <person name="Jedd G."/>
            <person name="Stajich J.E."/>
        </authorList>
    </citation>
    <scope>NUCLEOTIDE SEQUENCE [LARGE SCALE GENOMIC DNA]</scope>
    <source>
        <strain evidence="2 3">DAH-3</strain>
    </source>
</reference>
<dbReference type="InterPro" id="IPR008862">
    <property type="entry name" value="Tcp11"/>
</dbReference>
<comment type="similarity">
    <text evidence="1">Belongs to the TCP11 family.</text>
</comment>
<dbReference type="EMBL" id="LXFE01000510">
    <property type="protein sequence ID" value="OLL25067.1"/>
    <property type="molecule type" value="Genomic_DNA"/>
</dbReference>
<gene>
    <name evidence="2" type="ORF">NEOLI_005435</name>
</gene>
<dbReference type="STRING" id="1198029.A0A1U7LQY4"/>
<dbReference type="Proteomes" id="UP000186594">
    <property type="component" value="Unassembled WGS sequence"/>
</dbReference>
<dbReference type="PANTHER" id="PTHR12832">
    <property type="entry name" value="TESTIS-SPECIFIC PROTEIN PBS13 T-COMPLEX 11"/>
    <property type="match status" value="1"/>
</dbReference>
<sequence>LDPAGILALDPEGIRALDAPRFAALVAALLRPHIAPAREPLLGDMAASVAAGVASRDPLLIVKGFRILFELLEAMKLDIANHQLQSMRAFLVDTAVDFEQRYFADRISRGKMQLDSTLLWLNRHCKAPALFEGFCTGVVALLELQAPFAQLPQTFQFDQARLSSIRADLHDLLSIQMILLLYRQLICPVTRPAHLDPAILSFKQEILVLIADDIAHSRIKWEKAIPCLALQMARKYAICKTGFCTFPDQHIITSVQSWLLTNLDRKQISPVHQLLQSRVLQYFSKTCLAAIRCNRHFTPISENDSLDSFVGLNDEIQVLARKISGVAVFHYKVMGKLYVRWCM</sequence>
<evidence type="ECO:0000313" key="2">
    <source>
        <dbReference type="EMBL" id="OLL25067.1"/>
    </source>
</evidence>
<accession>A0A1U7LQY4</accession>
<proteinExistence type="inferred from homology"/>
<feature type="non-terminal residue" evidence="2">
    <location>
        <position position="1"/>
    </location>
</feature>
<keyword evidence="3" id="KW-1185">Reference proteome</keyword>
<organism evidence="2 3">
    <name type="scientific">Neolecta irregularis (strain DAH-3)</name>
    <dbReference type="NCBI Taxonomy" id="1198029"/>
    <lineage>
        <taxon>Eukaryota</taxon>
        <taxon>Fungi</taxon>
        <taxon>Dikarya</taxon>
        <taxon>Ascomycota</taxon>
        <taxon>Taphrinomycotina</taxon>
        <taxon>Neolectales</taxon>
        <taxon>Neolectaceae</taxon>
        <taxon>Neolecta</taxon>
    </lineage>
</organism>
<dbReference type="Pfam" id="PF05794">
    <property type="entry name" value="Tcp11"/>
    <property type="match status" value="1"/>
</dbReference>
<comment type="caution">
    <text evidence="2">The sequence shown here is derived from an EMBL/GenBank/DDBJ whole genome shotgun (WGS) entry which is preliminary data.</text>
</comment>
<name>A0A1U7LQY4_NEOID</name>
<evidence type="ECO:0000313" key="3">
    <source>
        <dbReference type="Proteomes" id="UP000186594"/>
    </source>
</evidence>
<dbReference type="GO" id="GO:0010737">
    <property type="term" value="P:protein kinase A signaling"/>
    <property type="evidence" value="ECO:0007669"/>
    <property type="project" value="TreeGrafter"/>
</dbReference>
<evidence type="ECO:0000256" key="1">
    <source>
        <dbReference type="ARBA" id="ARBA00010954"/>
    </source>
</evidence>
<dbReference type="PANTHER" id="PTHR12832:SF11">
    <property type="entry name" value="LD23868P"/>
    <property type="match status" value="1"/>
</dbReference>
<protein>
    <submittedName>
        <fullName evidence="2">Protein SOK1</fullName>
    </submittedName>
</protein>